<evidence type="ECO:0000256" key="3">
    <source>
        <dbReference type="ARBA" id="ARBA00023055"/>
    </source>
</evidence>
<dbReference type="GO" id="GO:0008289">
    <property type="term" value="F:lipid binding"/>
    <property type="evidence" value="ECO:0007669"/>
    <property type="project" value="UniProtKB-KW"/>
</dbReference>
<evidence type="ECO:0000256" key="6">
    <source>
        <dbReference type="SAM" id="MobiDB-lite"/>
    </source>
</evidence>
<proteinExistence type="predicted"/>
<dbReference type="Pfam" id="PF00168">
    <property type="entry name" value="C2"/>
    <property type="match status" value="3"/>
</dbReference>
<evidence type="ECO:0000313" key="9">
    <source>
        <dbReference type="EMBL" id="KAF6165771.1"/>
    </source>
</evidence>
<feature type="domain" description="C2" evidence="7">
    <location>
        <begin position="273"/>
        <end position="409"/>
    </location>
</feature>
<dbReference type="EMBL" id="JACGCM010000816">
    <property type="protein sequence ID" value="KAF6165771.1"/>
    <property type="molecule type" value="Genomic_DNA"/>
</dbReference>
<evidence type="ECO:0000256" key="2">
    <source>
        <dbReference type="ARBA" id="ARBA00022448"/>
    </source>
</evidence>
<evidence type="ECO:0000256" key="5">
    <source>
        <dbReference type="ARBA" id="ARBA00023136"/>
    </source>
</evidence>
<dbReference type="Pfam" id="PF14303">
    <property type="entry name" value="NAM-associated"/>
    <property type="match status" value="1"/>
</dbReference>
<dbReference type="PANTHER" id="PTHR47264:SF3">
    <property type="entry name" value="SYNAPTOTAGMIN-5 ISOFORM X1"/>
    <property type="match status" value="1"/>
</dbReference>
<dbReference type="PANTHER" id="PTHR47264">
    <property type="entry name" value="OS01G0128800 PROTEIN"/>
    <property type="match status" value="1"/>
</dbReference>
<dbReference type="InterPro" id="IPR000008">
    <property type="entry name" value="C2_dom"/>
</dbReference>
<dbReference type="GO" id="GO:0016020">
    <property type="term" value="C:membrane"/>
    <property type="evidence" value="ECO:0007669"/>
    <property type="project" value="UniProtKB-SubCell"/>
</dbReference>
<gene>
    <name evidence="9" type="ORF">GIB67_012668</name>
</gene>
<dbReference type="InterPro" id="IPR031468">
    <property type="entry name" value="SMP_LBD"/>
</dbReference>
<dbReference type="AlphaFoldDB" id="A0A7J7NEW9"/>
<dbReference type="OrthoDB" id="270970at2759"/>
<keyword evidence="5" id="KW-0472">Membrane</keyword>
<dbReference type="Gene3D" id="2.60.40.150">
    <property type="entry name" value="C2 domain"/>
    <property type="match status" value="3"/>
</dbReference>
<feature type="domain" description="C2" evidence="7">
    <location>
        <begin position="487"/>
        <end position="602"/>
    </location>
</feature>
<dbReference type="GO" id="GO:0006869">
    <property type="term" value="P:lipid transport"/>
    <property type="evidence" value="ECO:0007669"/>
    <property type="project" value="UniProtKB-KW"/>
</dbReference>
<dbReference type="SMART" id="SM00239">
    <property type="entry name" value="C2"/>
    <property type="match status" value="3"/>
</dbReference>
<evidence type="ECO:0000259" key="7">
    <source>
        <dbReference type="PROSITE" id="PS50004"/>
    </source>
</evidence>
<protein>
    <submittedName>
        <fullName evidence="9">Uncharacterized protein</fullName>
    </submittedName>
</protein>
<dbReference type="PROSITE" id="PS50004">
    <property type="entry name" value="C2"/>
    <property type="match status" value="3"/>
</dbReference>
<keyword evidence="4" id="KW-0446">Lipid-binding</keyword>
<comment type="subcellular location">
    <subcellularLocation>
        <location evidence="1">Membrane</location>
    </subcellularLocation>
</comment>
<dbReference type="InterPro" id="IPR035892">
    <property type="entry name" value="C2_domain_sf"/>
</dbReference>
<keyword evidence="10" id="KW-1185">Reference proteome</keyword>
<feature type="compositionally biased region" description="Polar residues" evidence="6">
    <location>
        <begin position="897"/>
        <end position="910"/>
    </location>
</feature>
<keyword evidence="3" id="KW-0445">Lipid transport</keyword>
<feature type="domain" description="C2" evidence="7">
    <location>
        <begin position="620"/>
        <end position="733"/>
    </location>
</feature>
<name>A0A7J7NEW9_9MAGN</name>
<comment type="caution">
    <text evidence="9">The sequence shown here is derived from an EMBL/GenBank/DDBJ whole genome shotgun (WGS) entry which is preliminary data.</text>
</comment>
<dbReference type="CDD" id="cd00030">
    <property type="entry name" value="C2"/>
    <property type="match status" value="1"/>
</dbReference>
<reference evidence="9 10" key="1">
    <citation type="journal article" date="2020" name="IScience">
        <title>Genome Sequencing of the Endangered Kingdonia uniflora (Circaeasteraceae, Ranunculales) Reveals Potential Mechanisms of Evolutionary Specialization.</title>
        <authorList>
            <person name="Sun Y."/>
            <person name="Deng T."/>
            <person name="Zhang A."/>
            <person name="Moore M.J."/>
            <person name="Landis J.B."/>
            <person name="Lin N."/>
            <person name="Zhang H."/>
            <person name="Zhang X."/>
            <person name="Huang J."/>
            <person name="Zhang X."/>
            <person name="Sun H."/>
            <person name="Wang H."/>
        </authorList>
    </citation>
    <scope>NUCLEOTIDE SEQUENCE [LARGE SCALE GENOMIC DNA]</scope>
    <source>
        <strain evidence="9">TB1705</strain>
        <tissue evidence="9">Leaf</tissue>
    </source>
</reference>
<accession>A0A7J7NEW9</accession>
<dbReference type="PROSITE" id="PS51847">
    <property type="entry name" value="SMP"/>
    <property type="match status" value="1"/>
</dbReference>
<feature type="domain" description="SMP-LTD" evidence="8">
    <location>
        <begin position="93"/>
        <end position="279"/>
    </location>
</feature>
<dbReference type="InterPro" id="IPR029466">
    <property type="entry name" value="NAM-associated_C"/>
</dbReference>
<dbReference type="Proteomes" id="UP000541444">
    <property type="component" value="Unassembled WGS sequence"/>
</dbReference>
<evidence type="ECO:0000256" key="1">
    <source>
        <dbReference type="ARBA" id="ARBA00004370"/>
    </source>
</evidence>
<evidence type="ECO:0000256" key="4">
    <source>
        <dbReference type="ARBA" id="ARBA00023121"/>
    </source>
</evidence>
<keyword evidence="2" id="KW-0813">Transport</keyword>
<evidence type="ECO:0000259" key="8">
    <source>
        <dbReference type="PROSITE" id="PS51847"/>
    </source>
</evidence>
<dbReference type="SUPFAM" id="SSF49562">
    <property type="entry name" value="C2 domain (Calcium/lipid-binding domain, CaLB)"/>
    <property type="match status" value="3"/>
</dbReference>
<sequence>MVGRRTKDLSIIREAEEFLNHVMVDKPMLPFVIPLVLFAWAVERWLMPLSNWVLLAVSVWATIQYGGFQRRLVVEDLNKRWKRVILNTSSVTPLEHCEWLNKLLMEVWPNFLNPKLSKRFSSIVEKRLKYQKPRLVEKIELQEFSLGSCPPYVGLHGTRWLTTGDQRMMHMGFDWDANDVSILLLAKLAKPLIGTARIVINSLHIKGDLILMPILDGQAVLYSFESIPEVRIGVAFGSGSNQSLPATELPGVSSWLVKLFTDTLVKTMVEPRRRCYSLPPVDLKKDAVGGILSVTVSSASGLIKGGMRGSYSGRQNSSMRNANLEGDVGDRVAQMFVEVELGELTRRTSVSAGSDPRWDTSFNMVLHENTGVVRFNLYEWVSNNVKHDYITSCEIKLKYVADDSTTFWAIGPGSSVLAKRVESVGQEVEMVVPFEGINSGEVPNPVTKGEEVLAFKPSFGICKINVKLALREWQFSDGSRSLVNYSLGSQQSISGWPNVQPRTGRKLKITVVEGRNLLGKDKYGKCDPYVKLQYGKTIYRTRTILRVMDPVWNQNFEFGEIEGGEYLKIRCFSQDTFSDDNIGSARVNLEGLLEGSVRDIWAPLEKVNTGELRLQIEAVKSGEYDVSRSTNGNSGSGWIELILVEARDLTAADLRGTSDPYVSVQYRNMKKKTKVVYRTLHPHWNQTLEFPDDGSPLSLHVRDHNSLLPTSSIGHCTVEYQRLPPNQMADKWIPLQGVKKGEIHIKITRKVPEIQRVSSVDSDTSALSKARRVSGQMRQIAAKLQTLIGDGDLEGLSIALNEIESVQDLQEEYMLQLETEETLLLNKITEFGQELYRSSPAPSKSGKNTYGLNGGNDFKHREAYKILAREPRWANLRDDGLNHTMNIPRNAARRSSDNSFPENSVGSNNLLEDPDSPPTLQFVGPNFDFDGSLYEGGSRPIGQKLYRKNRTAQKAMDGVAASGSGIQTMLDELRLEKRQTKEEKERRRAETMQHWQTKMNFEQEKEDHKIMEKDMSTISGHQLQYYLERQAEVMERLAKSGGPVT</sequence>
<feature type="region of interest" description="Disordered" evidence="6">
    <location>
        <begin position="891"/>
        <end position="919"/>
    </location>
</feature>
<dbReference type="CDD" id="cd21669">
    <property type="entry name" value="SMP_SF"/>
    <property type="match status" value="1"/>
</dbReference>
<organism evidence="9 10">
    <name type="scientific">Kingdonia uniflora</name>
    <dbReference type="NCBI Taxonomy" id="39325"/>
    <lineage>
        <taxon>Eukaryota</taxon>
        <taxon>Viridiplantae</taxon>
        <taxon>Streptophyta</taxon>
        <taxon>Embryophyta</taxon>
        <taxon>Tracheophyta</taxon>
        <taxon>Spermatophyta</taxon>
        <taxon>Magnoliopsida</taxon>
        <taxon>Ranunculales</taxon>
        <taxon>Circaeasteraceae</taxon>
        <taxon>Kingdonia</taxon>
    </lineage>
</organism>
<evidence type="ECO:0000313" key="10">
    <source>
        <dbReference type="Proteomes" id="UP000541444"/>
    </source>
</evidence>